<dbReference type="SUPFAM" id="SSF53850">
    <property type="entry name" value="Periplasmic binding protein-like II"/>
    <property type="match status" value="1"/>
</dbReference>
<evidence type="ECO:0000256" key="5">
    <source>
        <dbReference type="ARBA" id="ARBA00022856"/>
    </source>
</evidence>
<name>A0AAF0GTR3_LATSK</name>
<dbReference type="GO" id="GO:0030313">
    <property type="term" value="C:cell envelope"/>
    <property type="evidence" value="ECO:0007669"/>
    <property type="project" value="UniProtKB-SubCell"/>
</dbReference>
<keyword evidence="4" id="KW-0732">Signal</keyword>
<feature type="domain" description="Solute-binding protein family 5" evidence="6">
    <location>
        <begin position="72"/>
        <end position="463"/>
    </location>
</feature>
<dbReference type="InterPro" id="IPR030678">
    <property type="entry name" value="Peptide/Ni-bd"/>
</dbReference>
<dbReference type="AlphaFoldDB" id="A0AAF0GTR3"/>
<organism evidence="7 8">
    <name type="scientific">Latilactobacillus sakei</name>
    <name type="common">Lactobacillus sakei</name>
    <dbReference type="NCBI Taxonomy" id="1599"/>
    <lineage>
        <taxon>Bacteria</taxon>
        <taxon>Bacillati</taxon>
        <taxon>Bacillota</taxon>
        <taxon>Bacilli</taxon>
        <taxon>Lactobacillales</taxon>
        <taxon>Lactobacillaceae</taxon>
        <taxon>Latilactobacillus</taxon>
    </lineage>
</organism>
<evidence type="ECO:0000313" key="7">
    <source>
        <dbReference type="EMBL" id="WGI19740.1"/>
    </source>
</evidence>
<dbReference type="InterPro" id="IPR000914">
    <property type="entry name" value="SBP_5_dom"/>
</dbReference>
<proteinExistence type="inferred from homology"/>
<dbReference type="RefSeq" id="WP_280103178.1">
    <property type="nucleotide sequence ID" value="NZ_CP122959.1"/>
</dbReference>
<accession>A0AAF0GTR3</accession>
<dbReference type="Proteomes" id="UP001179858">
    <property type="component" value="Chromosome"/>
</dbReference>
<protein>
    <submittedName>
        <fullName evidence="7">Peptide ABC transporter substrate-binding protein</fullName>
    </submittedName>
</protein>
<keyword evidence="5" id="KW-0571">Peptide transport</keyword>
<dbReference type="CDD" id="cd08504">
    <property type="entry name" value="PBP2_OppA"/>
    <property type="match status" value="1"/>
</dbReference>
<gene>
    <name evidence="7" type="ORF">QBD03_03250</name>
</gene>
<dbReference type="GO" id="GO:0042597">
    <property type="term" value="C:periplasmic space"/>
    <property type="evidence" value="ECO:0007669"/>
    <property type="project" value="UniProtKB-ARBA"/>
</dbReference>
<reference evidence="7" key="1">
    <citation type="submission" date="2023-04" db="EMBL/GenBank/DDBJ databases">
        <title>Novel strain of Lactilactobacillus sakei and use thereof.</title>
        <authorList>
            <person name="Kim S.Y."/>
        </authorList>
    </citation>
    <scope>NUCLEOTIDE SEQUENCE</scope>
    <source>
        <strain evidence="7">HUP1</strain>
    </source>
</reference>
<dbReference type="GO" id="GO:1904680">
    <property type="term" value="F:peptide transmembrane transporter activity"/>
    <property type="evidence" value="ECO:0007669"/>
    <property type="project" value="TreeGrafter"/>
</dbReference>
<evidence type="ECO:0000256" key="3">
    <source>
        <dbReference type="ARBA" id="ARBA00022448"/>
    </source>
</evidence>
<dbReference type="GO" id="GO:0043190">
    <property type="term" value="C:ATP-binding cassette (ABC) transporter complex"/>
    <property type="evidence" value="ECO:0007669"/>
    <property type="project" value="InterPro"/>
</dbReference>
<evidence type="ECO:0000256" key="2">
    <source>
        <dbReference type="ARBA" id="ARBA00005695"/>
    </source>
</evidence>
<comment type="similarity">
    <text evidence="2">Belongs to the bacterial solute-binding protein 5 family.</text>
</comment>
<evidence type="ECO:0000259" key="6">
    <source>
        <dbReference type="Pfam" id="PF00496"/>
    </source>
</evidence>
<sequence length="546" mass="61427">MLKKRRTFIIGLGAALLCSLFLILNVANVQAKQVLQLGAQAPLDTIDISTSTGYGQTGNIFESLYRLGKKGKIETGLAKSSQVSDDGLTWTFKIRKAQFSNGDPIRAQDFVYSWQRTIKPTTKSPYTNLFSNIKNAPAIADGKLDPKQLGVKALDKHTLQVTLTKPVAYMKTLMAYPLFAPQDQKVIEKYGKKYATKSKYMVYSGPFTLQGWSGTSEEWQFKKNPRYWDHKKVKLSAVKFTVLENTSTALYLYQDGRLDLTQLDNQQVENYSSNRDFKRYPYAQTYFLKYNFNSDNQQVKHILNNQDARLALSLAINRKTMNNRLYGFKTNPVTGFVASGLANSPVKKVDFAKSQAVPHTVDYEPKLAKEYWQKALKATGMKKVTLSLTVDSDDPNTSYVSQYLKGQLEEILPGFHLNLRTVPSQVASSRDHEGDYDILLSAWGADFKDPISFLEIMLPGAANNTGGFKNADYQKNVDLATNQDANDPSQRWADMVEAAQVLNRTQSLTPLYQNETGYLQNPKVKGIIHNTAGTQWSYKTAYIKGQ</sequence>
<dbReference type="Gene3D" id="3.40.190.10">
    <property type="entry name" value="Periplasmic binding protein-like II"/>
    <property type="match status" value="1"/>
</dbReference>
<dbReference type="PANTHER" id="PTHR30290">
    <property type="entry name" value="PERIPLASMIC BINDING COMPONENT OF ABC TRANSPORTER"/>
    <property type="match status" value="1"/>
</dbReference>
<dbReference type="GO" id="GO:0015833">
    <property type="term" value="P:peptide transport"/>
    <property type="evidence" value="ECO:0007669"/>
    <property type="project" value="UniProtKB-KW"/>
</dbReference>
<dbReference type="InterPro" id="IPR039424">
    <property type="entry name" value="SBP_5"/>
</dbReference>
<comment type="subcellular location">
    <subcellularLocation>
        <location evidence="1">Cell envelope</location>
    </subcellularLocation>
</comment>
<dbReference type="PANTHER" id="PTHR30290:SF10">
    <property type="entry name" value="PERIPLASMIC OLIGOPEPTIDE-BINDING PROTEIN-RELATED"/>
    <property type="match status" value="1"/>
</dbReference>
<dbReference type="Gene3D" id="3.10.105.10">
    <property type="entry name" value="Dipeptide-binding Protein, Domain 3"/>
    <property type="match status" value="1"/>
</dbReference>
<dbReference type="EMBL" id="CP122959">
    <property type="protein sequence ID" value="WGI19740.1"/>
    <property type="molecule type" value="Genomic_DNA"/>
</dbReference>
<keyword evidence="5" id="KW-0653">Protein transport</keyword>
<evidence type="ECO:0000256" key="4">
    <source>
        <dbReference type="ARBA" id="ARBA00022729"/>
    </source>
</evidence>
<dbReference type="Pfam" id="PF00496">
    <property type="entry name" value="SBP_bac_5"/>
    <property type="match status" value="1"/>
</dbReference>
<evidence type="ECO:0000313" key="8">
    <source>
        <dbReference type="Proteomes" id="UP001179858"/>
    </source>
</evidence>
<dbReference type="Gene3D" id="3.90.76.10">
    <property type="entry name" value="Dipeptide-binding Protein, Domain 1"/>
    <property type="match status" value="1"/>
</dbReference>
<dbReference type="FunFam" id="3.90.76.10:FF:000001">
    <property type="entry name" value="Oligopeptide ABC transporter substrate-binding protein"/>
    <property type="match status" value="1"/>
</dbReference>
<evidence type="ECO:0000256" key="1">
    <source>
        <dbReference type="ARBA" id="ARBA00004196"/>
    </source>
</evidence>
<dbReference type="PIRSF" id="PIRSF002741">
    <property type="entry name" value="MppA"/>
    <property type="match status" value="1"/>
</dbReference>
<keyword evidence="3" id="KW-0813">Transport</keyword>